<proteinExistence type="predicted"/>
<dbReference type="PANTHER" id="PTHR37424:SF1">
    <property type="entry name" value="BACTERIOFERRITIN-ASSOCIATED FERREDOXIN"/>
    <property type="match status" value="1"/>
</dbReference>
<evidence type="ECO:0000256" key="4">
    <source>
        <dbReference type="ARBA" id="ARBA00023014"/>
    </source>
</evidence>
<accession>A0ABT0RL77</accession>
<reference evidence="5" key="1">
    <citation type="submission" date="2022-05" db="EMBL/GenBank/DDBJ databases">
        <authorList>
            <person name="Jo J.-H."/>
            <person name="Im W.-T."/>
        </authorList>
    </citation>
    <scope>NUCLEOTIDE SEQUENCE</scope>
    <source>
        <strain evidence="5">SE158</strain>
    </source>
</reference>
<dbReference type="PANTHER" id="PTHR37424">
    <property type="entry name" value="BACTERIOFERRITIN-ASSOCIATED FERREDOXIN"/>
    <property type="match status" value="1"/>
</dbReference>
<evidence type="ECO:0000256" key="3">
    <source>
        <dbReference type="ARBA" id="ARBA00023004"/>
    </source>
</evidence>
<evidence type="ECO:0000256" key="1">
    <source>
        <dbReference type="ARBA" id="ARBA00022714"/>
    </source>
</evidence>
<evidence type="ECO:0000256" key="2">
    <source>
        <dbReference type="ARBA" id="ARBA00022723"/>
    </source>
</evidence>
<comment type="caution">
    <text evidence="5">The sequence shown here is derived from an EMBL/GenBank/DDBJ whole genome shotgun (WGS) entry which is preliminary data.</text>
</comment>
<dbReference type="Proteomes" id="UP001165363">
    <property type="component" value="Unassembled WGS sequence"/>
</dbReference>
<gene>
    <name evidence="5" type="ORF">LZ536_05535</name>
</gene>
<sequence length="66" mass="7125">MIVCICNRITESEVRLAARGGCKTPEAAYACQGCEVQCGCCLDYAQEVIDEELGKHPPLRLVPKAA</sequence>
<keyword evidence="2" id="KW-0479">Metal-binding</keyword>
<keyword evidence="3" id="KW-0408">Iron</keyword>
<dbReference type="Gene3D" id="1.10.10.1100">
    <property type="entry name" value="BFD-like [2Fe-2S]-binding domain"/>
    <property type="match status" value="1"/>
</dbReference>
<keyword evidence="1" id="KW-0001">2Fe-2S</keyword>
<dbReference type="EMBL" id="JAMGBD010000001">
    <property type="protein sequence ID" value="MCL6683365.1"/>
    <property type="molecule type" value="Genomic_DNA"/>
</dbReference>
<dbReference type="RefSeq" id="WP_249847291.1">
    <property type="nucleotide sequence ID" value="NZ_JAMGBD010000001.1"/>
</dbReference>
<keyword evidence="6" id="KW-1185">Reference proteome</keyword>
<organism evidence="5 6">
    <name type="scientific">Sphingomonas alba</name>
    <dbReference type="NCBI Taxonomy" id="2908208"/>
    <lineage>
        <taxon>Bacteria</taxon>
        <taxon>Pseudomonadati</taxon>
        <taxon>Pseudomonadota</taxon>
        <taxon>Alphaproteobacteria</taxon>
        <taxon>Sphingomonadales</taxon>
        <taxon>Sphingomonadaceae</taxon>
        <taxon>Sphingomonas</taxon>
    </lineage>
</organism>
<keyword evidence="4" id="KW-0411">Iron-sulfur</keyword>
<dbReference type="InterPro" id="IPR052371">
    <property type="entry name" value="BFD-associated_ferredoxin"/>
</dbReference>
<evidence type="ECO:0000313" key="5">
    <source>
        <dbReference type="EMBL" id="MCL6683365.1"/>
    </source>
</evidence>
<name>A0ABT0RL77_9SPHN</name>
<evidence type="ECO:0000313" key="6">
    <source>
        <dbReference type="Proteomes" id="UP001165363"/>
    </source>
</evidence>
<protein>
    <submittedName>
        <fullName evidence="5">(2Fe-2S)-binding protein</fullName>
    </submittedName>
</protein>
<dbReference type="InterPro" id="IPR041854">
    <property type="entry name" value="BFD-like_2Fe2S-bd_dom_sf"/>
</dbReference>